<proteinExistence type="predicted"/>
<sequence length="330" mass="38330">MSRREVKNQTNISRIEGIKPNDAYVAYVCVQCNNLNMINIGQKLLDPREAYETQEWKCERCGFLHSKNNSLSYSNWPEESKKKGSIPVQRFWQAFFRVYTENKEAYWKQCNCCGKILPFSAFSKHIGFGPLERQMECRACKGVINAFLNPERTEDQLRESNVRRRVADLFVKKENKSKDDGFIKDLFKRFGSKCFKTKKYLNIHDRNSWAIDHILPSKYLYPLTKENAALLSVEANSNKRDRWPSEFYTNNELIELATITGADLQLLSNKTPIINPNLTDEDINAGIENYLSVRENSNLEKRVAEIKKIIIDYQLTDKLSKSNKNLLGLS</sequence>
<protein>
    <recommendedName>
        <fullName evidence="3">HNH nuclease domain-containing protein</fullName>
    </recommendedName>
</protein>
<evidence type="ECO:0000313" key="1">
    <source>
        <dbReference type="EMBL" id="AAS10725.1"/>
    </source>
</evidence>
<organism evidence="1 2">
    <name type="scientific">Treponema denticola (strain ATCC 35405 / DSM 14222 / CIP 103919 / JCM 8153 / KCTC 15104)</name>
    <dbReference type="NCBI Taxonomy" id="243275"/>
    <lineage>
        <taxon>Bacteria</taxon>
        <taxon>Pseudomonadati</taxon>
        <taxon>Spirochaetota</taxon>
        <taxon>Spirochaetia</taxon>
        <taxon>Spirochaetales</taxon>
        <taxon>Treponemataceae</taxon>
        <taxon>Treponema</taxon>
    </lineage>
</organism>
<evidence type="ECO:0000313" key="2">
    <source>
        <dbReference type="Proteomes" id="UP000008212"/>
    </source>
</evidence>
<gene>
    <name evidence="1" type="ordered locus">TDE_0228</name>
</gene>
<dbReference type="OrthoDB" id="9802901at2"/>
<dbReference type="AlphaFoldDB" id="Q73R63"/>
<dbReference type="REBASE" id="6312">
    <property type="entry name" value="TdeII"/>
</dbReference>
<dbReference type="PATRIC" id="fig|243275.7.peg.221"/>
<dbReference type="HOGENOM" id="CLU_841828_0_0_12"/>
<keyword evidence="2" id="KW-1185">Reference proteome</keyword>
<reference evidence="1 2" key="1">
    <citation type="journal article" date="2004" name="Proc. Natl. Acad. Sci. U.S.A.">
        <title>Comparison of the genome of the oral pathogen Treponema denticola with other spirochete genomes.</title>
        <authorList>
            <person name="Seshadri R."/>
            <person name="Myers G.S."/>
            <person name="Tettelin H."/>
            <person name="Eisen J.A."/>
            <person name="Heidelberg J.F."/>
            <person name="Dodson R.J."/>
            <person name="Davidsen T.M."/>
            <person name="DeBoy R.T."/>
            <person name="Fouts D.E."/>
            <person name="Haft D.H."/>
            <person name="Selengut J."/>
            <person name="Ren Q."/>
            <person name="Brinkac L.M."/>
            <person name="Madupu R."/>
            <person name="Kolonay J."/>
            <person name="Durkin S.A."/>
            <person name="Daugherty S.C."/>
            <person name="Shetty J."/>
            <person name="Shvartsbeyn A."/>
            <person name="Gebregeorgis E."/>
            <person name="Geer K."/>
            <person name="Tsegaye G."/>
            <person name="Malek J."/>
            <person name="Ayodeji B."/>
            <person name="Shatsman S."/>
            <person name="McLeod M.P."/>
            <person name="Smajs D."/>
            <person name="Howell J.K."/>
            <person name="Pal S."/>
            <person name="Amin A."/>
            <person name="Vashisth P."/>
            <person name="McNeill T.Z."/>
            <person name="Xiang Q."/>
            <person name="Sodergren E."/>
            <person name="Baca E."/>
            <person name="Weinstock G.M."/>
            <person name="Norris S.J."/>
            <person name="Fraser C.M."/>
            <person name="Paulsen I.T."/>
        </authorList>
    </citation>
    <scope>NUCLEOTIDE SEQUENCE [LARGE SCALE GENOMIC DNA]</scope>
    <source>
        <strain evidence="2">ATCC 35405 / DSM 14222 / CIP 103919 / JCM 8153 / KCTC 15104</strain>
    </source>
</reference>
<dbReference type="EMBL" id="AE017226">
    <property type="protein sequence ID" value="AAS10725.1"/>
    <property type="molecule type" value="Genomic_DNA"/>
</dbReference>
<accession>Q73R63</accession>
<dbReference type="Proteomes" id="UP000008212">
    <property type="component" value="Chromosome"/>
</dbReference>
<dbReference type="KEGG" id="tde:TDE_0228"/>
<dbReference type="eggNOG" id="COG1403">
    <property type="taxonomic scope" value="Bacteria"/>
</dbReference>
<evidence type="ECO:0008006" key="3">
    <source>
        <dbReference type="Google" id="ProtNLM"/>
    </source>
</evidence>
<name>Q73R63_TREDE</name>
<dbReference type="Gene3D" id="1.10.30.50">
    <property type="match status" value="1"/>
</dbReference>
<dbReference type="RefSeq" id="WP_002681133.1">
    <property type="nucleotide sequence ID" value="NC_002967.9"/>
</dbReference>
<dbReference type="GeneID" id="2739080"/>
<dbReference type="PaxDb" id="243275-TDE_0228"/>